<dbReference type="SMART" id="SM00987">
    <property type="entry name" value="UreE_C"/>
    <property type="match status" value="1"/>
</dbReference>
<keyword evidence="8" id="KW-0378">Hydrolase</keyword>
<evidence type="ECO:0000256" key="2">
    <source>
        <dbReference type="ARBA" id="ARBA00006521"/>
    </source>
</evidence>
<dbReference type="InterPro" id="IPR036895">
    <property type="entry name" value="Uracil-DNA_glycosylase-like_sf"/>
</dbReference>
<dbReference type="SUPFAM" id="SSF52141">
    <property type="entry name" value="Uracil-DNA glycosylase-like"/>
    <property type="match status" value="1"/>
</dbReference>
<dbReference type="AlphaFoldDB" id="A0A810QCJ5"/>
<dbReference type="KEGG" id="pfaa:MM59RIKEN_08150"/>
<gene>
    <name evidence="13" type="ORF">MM59RIKEN_08150</name>
</gene>
<dbReference type="EC" id="3.2.2.27" evidence="3"/>
<keyword evidence="6" id="KW-0479">Metal-binding</keyword>
<dbReference type="GO" id="GO:0051539">
    <property type="term" value="F:4 iron, 4 sulfur cluster binding"/>
    <property type="evidence" value="ECO:0007669"/>
    <property type="project" value="UniProtKB-KW"/>
</dbReference>
<evidence type="ECO:0000256" key="4">
    <source>
        <dbReference type="ARBA" id="ARBA00019403"/>
    </source>
</evidence>
<proteinExistence type="inferred from homology"/>
<evidence type="ECO:0000256" key="5">
    <source>
        <dbReference type="ARBA" id="ARBA00022485"/>
    </source>
</evidence>
<evidence type="ECO:0000259" key="12">
    <source>
        <dbReference type="SMART" id="SM00986"/>
    </source>
</evidence>
<dbReference type="PANTHER" id="PTHR33693:SF1">
    <property type="entry name" value="TYPE-4 URACIL-DNA GLYCOSYLASE"/>
    <property type="match status" value="1"/>
</dbReference>
<evidence type="ECO:0000256" key="10">
    <source>
        <dbReference type="ARBA" id="ARBA00023014"/>
    </source>
</evidence>
<dbReference type="InterPro" id="IPR005122">
    <property type="entry name" value="Uracil-DNA_glycosylase-like"/>
</dbReference>
<comment type="similarity">
    <text evidence="2">Belongs to the uracil-DNA glycosylase (UDG) superfamily. Type 4 (UDGa) family.</text>
</comment>
<keyword evidence="9" id="KW-0408">Iron</keyword>
<name>A0A810QCJ5_9FIRM</name>
<evidence type="ECO:0000313" key="13">
    <source>
        <dbReference type="EMBL" id="BCK83496.1"/>
    </source>
</evidence>
<evidence type="ECO:0000256" key="9">
    <source>
        <dbReference type="ARBA" id="ARBA00023004"/>
    </source>
</evidence>
<dbReference type="PANTHER" id="PTHR33693">
    <property type="entry name" value="TYPE-5 URACIL-DNA GLYCOSYLASE"/>
    <property type="match status" value="1"/>
</dbReference>
<dbReference type="NCBIfam" id="TIGR00758">
    <property type="entry name" value="UDG_fam4"/>
    <property type="match status" value="1"/>
</dbReference>
<dbReference type="CDD" id="cd10030">
    <property type="entry name" value="UDG-F4_TTUDGA_SPO1dp_like"/>
    <property type="match status" value="1"/>
</dbReference>
<evidence type="ECO:0000256" key="3">
    <source>
        <dbReference type="ARBA" id="ARBA00012030"/>
    </source>
</evidence>
<dbReference type="GO" id="GO:0004844">
    <property type="term" value="F:uracil DNA N-glycosylase activity"/>
    <property type="evidence" value="ECO:0007669"/>
    <property type="project" value="UniProtKB-EC"/>
</dbReference>
<comment type="catalytic activity">
    <reaction evidence="1">
        <text>Hydrolyzes single-stranded DNA or mismatched double-stranded DNA and polynucleotides, releasing free uracil.</text>
        <dbReference type="EC" id="3.2.2.27"/>
    </reaction>
</comment>
<evidence type="ECO:0000256" key="7">
    <source>
        <dbReference type="ARBA" id="ARBA00022763"/>
    </source>
</evidence>
<sequence length="190" mass="21137">MADSWEALKQSCMACRACGLAETRTHVVFGDGAQDAEILLIGEGPGQHEDEQGVPFVGRGGQLLNDMLEMIGLDRTNVYIANVVKCRPPQNRDPLHVEQEACMDFLRRQAALLQPKIIVCLGRIAAKAIIKEDFKITSEHGQWFERGGVQMTATFHPAALLRDVSKRPDAFEDLKSIQAKIREICKHTEV</sequence>
<keyword evidence="11" id="KW-0234">DNA repair</keyword>
<dbReference type="Pfam" id="PF03167">
    <property type="entry name" value="UDG"/>
    <property type="match status" value="1"/>
</dbReference>
<dbReference type="GO" id="GO:0006281">
    <property type="term" value="P:DNA repair"/>
    <property type="evidence" value="ECO:0007669"/>
    <property type="project" value="UniProtKB-KW"/>
</dbReference>
<keyword evidence="7" id="KW-0227">DNA damage</keyword>
<organism evidence="13 14">
    <name type="scientific">Pusillibacter faecalis</name>
    <dbReference type="NCBI Taxonomy" id="2714358"/>
    <lineage>
        <taxon>Bacteria</taxon>
        <taxon>Bacillati</taxon>
        <taxon>Bacillota</taxon>
        <taxon>Clostridia</taxon>
        <taxon>Eubacteriales</taxon>
        <taxon>Oscillospiraceae</taxon>
        <taxon>Pusillibacter</taxon>
    </lineage>
</organism>
<dbReference type="InterPro" id="IPR051536">
    <property type="entry name" value="UDG_Type-4/5"/>
</dbReference>
<keyword evidence="14" id="KW-1185">Reference proteome</keyword>
<feature type="domain" description="Uracil-DNA glycosylase-like" evidence="12">
    <location>
        <begin position="29"/>
        <end position="175"/>
    </location>
</feature>
<dbReference type="Gene3D" id="3.40.470.10">
    <property type="entry name" value="Uracil-DNA glycosylase-like domain"/>
    <property type="match status" value="1"/>
</dbReference>
<evidence type="ECO:0000256" key="6">
    <source>
        <dbReference type="ARBA" id="ARBA00022723"/>
    </source>
</evidence>
<protein>
    <recommendedName>
        <fullName evidence="4">Type-4 uracil-DNA glycosylase</fullName>
        <ecNumber evidence="3">3.2.2.27</ecNumber>
    </recommendedName>
</protein>
<dbReference type="SMART" id="SM00986">
    <property type="entry name" value="UDG"/>
    <property type="match status" value="1"/>
</dbReference>
<keyword evidence="10" id="KW-0411">Iron-sulfur</keyword>
<evidence type="ECO:0000256" key="8">
    <source>
        <dbReference type="ARBA" id="ARBA00022801"/>
    </source>
</evidence>
<evidence type="ECO:0000256" key="1">
    <source>
        <dbReference type="ARBA" id="ARBA00001400"/>
    </source>
</evidence>
<dbReference type="RefSeq" id="WP_213542738.1">
    <property type="nucleotide sequence ID" value="NZ_AP023420.1"/>
</dbReference>
<evidence type="ECO:0000256" key="11">
    <source>
        <dbReference type="ARBA" id="ARBA00023204"/>
    </source>
</evidence>
<dbReference type="InterPro" id="IPR005273">
    <property type="entry name" value="Ura-DNA_glyco_family4"/>
</dbReference>
<dbReference type="EMBL" id="AP023420">
    <property type="protein sequence ID" value="BCK83496.1"/>
    <property type="molecule type" value="Genomic_DNA"/>
</dbReference>
<evidence type="ECO:0000313" key="14">
    <source>
        <dbReference type="Proteomes" id="UP000679848"/>
    </source>
</evidence>
<accession>A0A810QCJ5</accession>
<dbReference type="GO" id="GO:0046872">
    <property type="term" value="F:metal ion binding"/>
    <property type="evidence" value="ECO:0007669"/>
    <property type="project" value="UniProtKB-KW"/>
</dbReference>
<reference evidence="13" key="1">
    <citation type="submission" date="2020-09" db="EMBL/GenBank/DDBJ databases">
        <title>New species isolated from human feces.</title>
        <authorList>
            <person name="Kitahara M."/>
            <person name="Shigeno Y."/>
            <person name="Shime M."/>
            <person name="Matsumoto Y."/>
            <person name="Nakamura S."/>
            <person name="Motooka D."/>
            <person name="Fukuoka S."/>
            <person name="Nishikawa H."/>
            <person name="Benno Y."/>
        </authorList>
    </citation>
    <scope>NUCLEOTIDE SEQUENCE</scope>
    <source>
        <strain evidence="13">MM59</strain>
    </source>
</reference>
<keyword evidence="5" id="KW-0004">4Fe-4S</keyword>
<dbReference type="Proteomes" id="UP000679848">
    <property type="component" value="Chromosome"/>
</dbReference>